<comment type="cofactor">
    <cofactor evidence="1">
        <name>pantetheine 4'-phosphate</name>
        <dbReference type="ChEBI" id="CHEBI:47942"/>
    </cofactor>
</comment>
<dbReference type="InterPro" id="IPR020845">
    <property type="entry name" value="AMP-binding_CS"/>
</dbReference>
<dbReference type="Gene3D" id="3.30.559.10">
    <property type="entry name" value="Chloramphenicol acetyltransferase-like domain"/>
    <property type="match status" value="2"/>
</dbReference>
<organism evidence="10 11">
    <name type="scientific">Streptomyces polygonati</name>
    <dbReference type="NCBI Taxonomy" id="1617087"/>
    <lineage>
        <taxon>Bacteria</taxon>
        <taxon>Bacillati</taxon>
        <taxon>Actinomycetota</taxon>
        <taxon>Actinomycetes</taxon>
        <taxon>Kitasatosporales</taxon>
        <taxon>Streptomycetaceae</taxon>
        <taxon>Streptomyces</taxon>
    </lineage>
</organism>
<evidence type="ECO:0000256" key="7">
    <source>
        <dbReference type="ARBA" id="ARBA00022598"/>
    </source>
</evidence>
<protein>
    <recommendedName>
        <fullName evidence="4">Phenyloxazoline synthase MbtB</fullName>
    </recommendedName>
    <alternativeName>
        <fullName evidence="8">Mycobactin synthetase protein B</fullName>
    </alternativeName>
</protein>
<dbReference type="InterPro" id="IPR010071">
    <property type="entry name" value="AA_adenyl_dom"/>
</dbReference>
<dbReference type="InterPro" id="IPR020806">
    <property type="entry name" value="PKS_PP-bd"/>
</dbReference>
<dbReference type="Proteomes" id="UP001595765">
    <property type="component" value="Unassembled WGS sequence"/>
</dbReference>
<dbReference type="PANTHER" id="PTHR45527">
    <property type="entry name" value="NONRIBOSOMAL PEPTIDE SYNTHETASE"/>
    <property type="match status" value="1"/>
</dbReference>
<dbReference type="Pfam" id="PF00668">
    <property type="entry name" value="Condensation"/>
    <property type="match status" value="2"/>
</dbReference>
<comment type="caution">
    <text evidence="10">The sequence shown here is derived from an EMBL/GenBank/DDBJ whole genome shotgun (WGS) entry which is preliminary data.</text>
</comment>
<comment type="pathway">
    <text evidence="2">Siderophore biosynthesis; mycobactin biosynthesis.</text>
</comment>
<dbReference type="NCBIfam" id="TIGR01733">
    <property type="entry name" value="AA-adenyl-dom"/>
    <property type="match status" value="2"/>
</dbReference>
<comment type="similarity">
    <text evidence="3">Belongs to the ATP-dependent AMP-binding enzyme family. MbtB subfamily.</text>
</comment>
<dbReference type="InterPro" id="IPR006162">
    <property type="entry name" value="Ppantetheine_attach_site"/>
</dbReference>
<evidence type="ECO:0000256" key="8">
    <source>
        <dbReference type="ARBA" id="ARBA00033440"/>
    </source>
</evidence>
<evidence type="ECO:0000256" key="4">
    <source>
        <dbReference type="ARBA" id="ARBA00016743"/>
    </source>
</evidence>
<dbReference type="InterPro" id="IPR023213">
    <property type="entry name" value="CAT-like_dom_sf"/>
</dbReference>
<dbReference type="InterPro" id="IPR009081">
    <property type="entry name" value="PP-bd_ACP"/>
</dbReference>
<dbReference type="EMBL" id="JBHSBB010000017">
    <property type="protein sequence ID" value="MFC4034727.1"/>
    <property type="molecule type" value="Genomic_DNA"/>
</dbReference>
<evidence type="ECO:0000259" key="9">
    <source>
        <dbReference type="PROSITE" id="PS50075"/>
    </source>
</evidence>
<dbReference type="Gene3D" id="3.30.559.30">
    <property type="entry name" value="Nonribosomal peptide synthetase, condensation domain"/>
    <property type="match status" value="2"/>
</dbReference>
<evidence type="ECO:0000313" key="10">
    <source>
        <dbReference type="EMBL" id="MFC4034727.1"/>
    </source>
</evidence>
<dbReference type="Pfam" id="PF00550">
    <property type="entry name" value="PP-binding"/>
    <property type="match status" value="3"/>
</dbReference>
<evidence type="ECO:0000256" key="5">
    <source>
        <dbReference type="ARBA" id="ARBA00022450"/>
    </source>
</evidence>
<keyword evidence="11" id="KW-1185">Reference proteome</keyword>
<dbReference type="PANTHER" id="PTHR45527:SF10">
    <property type="entry name" value="PYOCHELIN SYNTHASE PCHF"/>
    <property type="match status" value="1"/>
</dbReference>
<evidence type="ECO:0000256" key="1">
    <source>
        <dbReference type="ARBA" id="ARBA00001957"/>
    </source>
</evidence>
<dbReference type="InterPro" id="IPR000873">
    <property type="entry name" value="AMP-dep_synth/lig_dom"/>
</dbReference>
<keyword evidence="7" id="KW-0436">Ligase</keyword>
<accession>A0ABV8HUP4</accession>
<dbReference type="SUPFAM" id="SSF47336">
    <property type="entry name" value="ACP-like"/>
    <property type="match status" value="3"/>
</dbReference>
<sequence length="2251" mass="241721">MSGDRPALTPDEVRETVARTLEVSHEELDDDRDLFEQGLDSLSLMSLVGGWRRNGSPVGFSDLVDEPVLKRWIELLCLPRGRQAPPRSGGTMSAAVEPTAPLATMQQAYWIGRQDGQPLGGVAAHFYTELDGEGVDPARLRHALNALAVRHGMLRARFDDEGRQYLAAPRAHTAELVVRDLREASAAEVEATLDQVRERYTHARMDVTAGQVLLVALTLLPAGATRLHIDLDMMAGDALSLRVLLRDLGRLYSDGDESDLPPLTLDYPSYLAAHKDHQAVEHERAAQWWRERLADLPSPPRLPFTVDPLHPISSSDTDLTRSCRLHHWLDGQAKATFIARARSYGVTPAAALATAFAEAVATWSDSRRFLLNLPVFDRELISPDVAELIGDFSSSLLLDADLRQELPFVEQVRRVQDGIRTALAHSAYSGVEVLRDLSRRQGSPVLAPVVYTSAIGLGEIFEQEVQSVLGRPVWIISQGPQVVLDAQVTELDAGLLLNWDVRGGLFAPGVPEAAFAAYRTLVDDLVSSEAAWRSPVGSRLPVAALQRRARAARRDDRLPEEVPQRSLHGRFFALAEEKPGSTAVVGEGGTVLTYGQLALAARRVAGSLSSLEVRPGDTVAVSLPKGVRQLIAVLGVLAAGAAYVPVGLDQPAARREHIHRIAGAAIVLTDDEHAPLVEQIRGARVVRMSETGAAEPAPVREVRPADAAYVIFTSGSTGVPKGVEVPHRAAVSTIDALAGLFSVGPDDATLALSALDFDLSVYDIFAPLSVGGRVVTVREEDRRDAGRWAELMETHRVTVLNCVPALLDLLLAAAATGAAPGQAGDVRLGSLRLALLGGDWVGLDQPARLRALAPGCRFVALGGMTEAAIHSTVCEVGREGVDPAWKSIPYGVPLPGVRARVVDERGHDRPDLVAGELWIGGRALANGYRGDAERTAARFVEHDGERWYRSGDLARYRPDGRLEFLGRADHQVKIRGHRIELGEIEAALRSHPDVLHAVAAVIDAPESTAGRLAVMVSPVAGRGHVLRPDDLVAWAGTRLPSYMLPEHVLVATGLPLNPNGKLDRAAVRELIEADGRHRKTSEGREGAEAPAGPVEKRVAELWSELLRLPAVGRNDSFFALGGDSLVATRMVSRLKAAGVSGAGVGALFATPVLREFAARLTLASAPPAATASPLPLRTEPDPARAHEPFPLTEVQSAYATGRGSGFTLGGVGTWHYSEFDGTDVDLPRLERAWRALVRRHGMLRAVIEDSTQRVLAEVPPFAISVREMAPGEDAEPVLARLRADMSHQIRDPARWPLFDIRAVRYQSDTGEVRTRIGVGLDYIVLDALSIVTLYTEWGILYGSPDDDRDPLPELDLTFRDYQAALAARTVADPEAAAETKAHWSSRLDSLPPAPRLPYRVDPAEVDLPRFTRRRTVLDTGSWRAIKARAVRNGLTASTVLLAAYGETLTAWSGTDAVSVTLTLFNRHEIHPHVLHVVGDFTSLSLAGYQRADGPWLPTLHALQGRQAQDLDHQDVPASWLLRELARRTATLQTAAPVVFTSALGVGDASLADRSRRFPARVWGVTQSPQVCLDHQVTEENGELVITWDAVEELFHDGVLDAMVDAHSRLLHHLAEGDWNTPVPELLPPGQRVRRERLNDSRPARPRLLHAGFFERAAEEPGAVALIAADGRTLTYGQTADAALRTGAALRQRGVVDGDPVAVTLPKGPEQVVAALGVLAAGAAYVPLGVEQPEARRARILRAADIRLTIGEGDGTGPGGVLTPAEALAAAPLDAPRQVPTGSVAYTIYTSGSTGEPKGVRISHAAAWNTVADINQRHRIGPADRVLALSALDFDLSVYDIFGLLAAGGALVLPSEEQRREPGSWRALIREHGVSVWNTVPALLDLLLDADERDGIGPVGTSLAGLRAALVSGDWIGLDLPGRLHERTGGRCRFTAMGGATEASIWSNAYDATASAPEPGWTSVPYGFPLTGQRYRVADSAGRDCPDWVAGELWIGGAGLADGYLGDLDRTAAKFVTHGGRRWYRTGDLGRYRPGGILEFLGRTDAQLKIAGHRIEAGEVETAVKAHPSVARAAVVATGPRTARRLEAFVVLDGEALAQRGDHMPVPGSDGWLRSWLTDRLAPYAQPTSVHVLPSLPLTANGKIDRPALAVLAENATPSAPGTERPDGAVETRIADLWNALLPGPVSDRHVNFFAAGGDSLAAIRLVGAIERSLGARVDVRTVLAAPTIAALGAEVAAALAAEDFETETGEL</sequence>
<dbReference type="InterPro" id="IPR001242">
    <property type="entry name" value="Condensation_dom"/>
</dbReference>
<dbReference type="Gene3D" id="3.30.300.30">
    <property type="match status" value="2"/>
</dbReference>
<keyword evidence="6" id="KW-0597">Phosphoprotein</keyword>
<dbReference type="PROSITE" id="PS00012">
    <property type="entry name" value="PHOSPHOPANTETHEINE"/>
    <property type="match status" value="2"/>
</dbReference>
<gene>
    <name evidence="10" type="ORF">ACFO3J_25130</name>
</gene>
<dbReference type="InterPro" id="IPR045851">
    <property type="entry name" value="AMP-bd_C_sf"/>
</dbReference>
<dbReference type="InterPro" id="IPR036736">
    <property type="entry name" value="ACP-like_sf"/>
</dbReference>
<dbReference type="Pfam" id="PF00501">
    <property type="entry name" value="AMP-binding"/>
    <property type="match status" value="2"/>
</dbReference>
<feature type="domain" description="Carrier" evidence="9">
    <location>
        <begin position="2164"/>
        <end position="2239"/>
    </location>
</feature>
<dbReference type="CDD" id="cd19535">
    <property type="entry name" value="Cyc_NRPS"/>
    <property type="match status" value="2"/>
</dbReference>
<keyword evidence="5" id="KW-0596">Phosphopantetheine</keyword>
<dbReference type="Gene3D" id="3.40.50.12780">
    <property type="entry name" value="N-terminal domain of ligase-like"/>
    <property type="match status" value="2"/>
</dbReference>
<name>A0ABV8HUP4_9ACTN</name>
<reference evidence="11" key="1">
    <citation type="journal article" date="2019" name="Int. J. Syst. Evol. Microbiol.">
        <title>The Global Catalogue of Microorganisms (GCM) 10K type strain sequencing project: providing services to taxonomists for standard genome sequencing and annotation.</title>
        <authorList>
            <consortium name="The Broad Institute Genomics Platform"/>
            <consortium name="The Broad Institute Genome Sequencing Center for Infectious Disease"/>
            <person name="Wu L."/>
            <person name="Ma J."/>
        </authorList>
    </citation>
    <scope>NUCLEOTIDE SEQUENCE [LARGE SCALE GENOMIC DNA]</scope>
    <source>
        <strain evidence="11">CGMCC 4.7237</strain>
    </source>
</reference>
<dbReference type="Gene3D" id="1.10.1200.10">
    <property type="entry name" value="ACP-like"/>
    <property type="match status" value="3"/>
</dbReference>
<feature type="domain" description="Carrier" evidence="9">
    <location>
        <begin position="1089"/>
        <end position="1164"/>
    </location>
</feature>
<dbReference type="SUPFAM" id="SSF56801">
    <property type="entry name" value="Acetyl-CoA synthetase-like"/>
    <property type="match status" value="2"/>
</dbReference>
<evidence type="ECO:0000256" key="3">
    <source>
        <dbReference type="ARBA" id="ARBA00007380"/>
    </source>
</evidence>
<dbReference type="InterPro" id="IPR057737">
    <property type="entry name" value="Condensation_MtbB-like"/>
</dbReference>
<evidence type="ECO:0000256" key="2">
    <source>
        <dbReference type="ARBA" id="ARBA00005102"/>
    </source>
</evidence>
<dbReference type="RefSeq" id="WP_386433454.1">
    <property type="nucleotide sequence ID" value="NZ_JBHSBB010000017.1"/>
</dbReference>
<evidence type="ECO:0000313" key="11">
    <source>
        <dbReference type="Proteomes" id="UP001595765"/>
    </source>
</evidence>
<dbReference type="InterPro" id="IPR025110">
    <property type="entry name" value="AMP-bd_C"/>
</dbReference>
<dbReference type="PROSITE" id="PS50075">
    <property type="entry name" value="CARRIER"/>
    <property type="match status" value="3"/>
</dbReference>
<evidence type="ECO:0000256" key="6">
    <source>
        <dbReference type="ARBA" id="ARBA00022553"/>
    </source>
</evidence>
<dbReference type="InterPro" id="IPR042099">
    <property type="entry name" value="ANL_N_sf"/>
</dbReference>
<proteinExistence type="inferred from homology"/>
<dbReference type="Pfam" id="PF13193">
    <property type="entry name" value="AMP-binding_C"/>
    <property type="match status" value="2"/>
</dbReference>
<feature type="domain" description="Carrier" evidence="9">
    <location>
        <begin position="7"/>
        <end position="80"/>
    </location>
</feature>
<dbReference type="SUPFAM" id="SSF52777">
    <property type="entry name" value="CoA-dependent acyltransferases"/>
    <property type="match status" value="4"/>
</dbReference>
<dbReference type="PROSITE" id="PS00455">
    <property type="entry name" value="AMP_BINDING"/>
    <property type="match status" value="1"/>
</dbReference>
<dbReference type="SMART" id="SM00823">
    <property type="entry name" value="PKS_PP"/>
    <property type="match status" value="2"/>
</dbReference>